<feature type="compositionally biased region" description="Gly residues" evidence="1">
    <location>
        <begin position="323"/>
        <end position="338"/>
    </location>
</feature>
<reference evidence="2 3" key="1">
    <citation type="submission" date="2020-04" db="EMBL/GenBank/DDBJ databases">
        <authorList>
            <person name="Klaysubun C."/>
            <person name="Duangmal K."/>
            <person name="Lipun K."/>
        </authorList>
    </citation>
    <scope>NUCLEOTIDE SEQUENCE [LARGE SCALE GENOMIC DNA]</scope>
    <source>
        <strain evidence="2 3">K10HN5</strain>
    </source>
</reference>
<evidence type="ECO:0000313" key="2">
    <source>
        <dbReference type="EMBL" id="NMH99623.1"/>
    </source>
</evidence>
<dbReference type="Proteomes" id="UP000820669">
    <property type="component" value="Unassembled WGS sequence"/>
</dbReference>
<organism evidence="2 3">
    <name type="scientific">Pseudonocardia acidicola</name>
    <dbReference type="NCBI Taxonomy" id="2724939"/>
    <lineage>
        <taxon>Bacteria</taxon>
        <taxon>Bacillati</taxon>
        <taxon>Actinomycetota</taxon>
        <taxon>Actinomycetes</taxon>
        <taxon>Pseudonocardiales</taxon>
        <taxon>Pseudonocardiaceae</taxon>
        <taxon>Pseudonocardia</taxon>
    </lineage>
</organism>
<keyword evidence="3" id="KW-1185">Reference proteome</keyword>
<dbReference type="InterPro" id="IPR038332">
    <property type="entry name" value="PPE_sf"/>
</dbReference>
<proteinExistence type="predicted"/>
<protein>
    <recommendedName>
        <fullName evidence="4">PPE family protein</fullName>
    </recommendedName>
</protein>
<gene>
    <name evidence="2" type="ORF">HF526_20225</name>
</gene>
<evidence type="ECO:0000313" key="3">
    <source>
        <dbReference type="Proteomes" id="UP000820669"/>
    </source>
</evidence>
<evidence type="ECO:0008006" key="4">
    <source>
        <dbReference type="Google" id="ProtNLM"/>
    </source>
</evidence>
<dbReference type="Gene3D" id="1.20.1260.20">
    <property type="entry name" value="PPE superfamily"/>
    <property type="match status" value="1"/>
</dbReference>
<accession>A0ABX1SDG9</accession>
<feature type="compositionally biased region" description="Polar residues" evidence="1">
    <location>
        <begin position="348"/>
        <end position="359"/>
    </location>
</feature>
<dbReference type="EMBL" id="JAAXLA010000039">
    <property type="protein sequence ID" value="NMH99623.1"/>
    <property type="molecule type" value="Genomic_DNA"/>
</dbReference>
<comment type="caution">
    <text evidence="2">The sequence shown here is derived from an EMBL/GenBank/DDBJ whole genome shotgun (WGS) entry which is preliminary data.</text>
</comment>
<name>A0ABX1SDG9_9PSEU</name>
<evidence type="ECO:0000256" key="1">
    <source>
        <dbReference type="SAM" id="MobiDB-lite"/>
    </source>
</evidence>
<dbReference type="RefSeq" id="WP_169383110.1">
    <property type="nucleotide sequence ID" value="NZ_JAAXLA010000039.1"/>
</dbReference>
<sequence length="431" mass="41894">MAAEYPGTEIAFEARSLAEIRDPVLDGPGHAVIDQAIDAYDRLASTLEQAAADVRAALAAAQSAHSGAAAEASQAHITRLATPGDVGAAHARLAKLALQDQADYHVAIRNEMQALAGIDETDLPPQAGLSGRTENEAVQEQREAARQRAVDVANVYQANTNHNLGTAFQVFEPPQVGEVEVSAGPATASPSWGGGAAGVSAAGAAAGGAGVPVAGGVATGAAAPGDAPTGAVGGNVATVPSAGGAAVGTKVRPPGAMDKAPGGGAGAGAGATAAGSPVVRAQSAPRAGTTRGPVANAGSLGRNPWQELVANRATTDPVLSGPGVAGMPGRGLAGGGVDGEGRAPGSRPPSTVTGSQAGESGTRGAGPRAAAGGGLGAGHVPLMPGAGGRGQEDHRRPSWLVQDDPEAVWLAGLPEHGPAVIEGREPPPGQV</sequence>
<feature type="region of interest" description="Disordered" evidence="1">
    <location>
        <begin position="244"/>
        <end position="396"/>
    </location>
</feature>